<dbReference type="AlphaFoldDB" id="A0A380QDK7"/>
<protein>
    <submittedName>
        <fullName evidence="1">Putative Rhs accessory genetic element</fullName>
    </submittedName>
</protein>
<sequence>MLSTDKEATGLRFTLNVGDLPPETFAVASFTLHEQFSTVFALDLEVASANPNVGFGDVLDNIATLTIWRGMAVPGSLRHWILATGFTRLNLSVGERTLTCARRHCKTT</sequence>
<dbReference type="Gene3D" id="2.30.110.50">
    <property type="match status" value="1"/>
</dbReference>
<proteinExistence type="predicted"/>
<dbReference type="RefSeq" id="WP_106441452.1">
    <property type="nucleotide sequence ID" value="NZ_NCLF01000063.1"/>
</dbReference>
<accession>A0A380QDK7</accession>
<evidence type="ECO:0000313" key="2">
    <source>
        <dbReference type="Proteomes" id="UP000255087"/>
    </source>
</evidence>
<dbReference type="EMBL" id="UHJC01000001">
    <property type="protein sequence ID" value="SUP86186.1"/>
    <property type="molecule type" value="Genomic_DNA"/>
</dbReference>
<reference evidence="1 2" key="1">
    <citation type="submission" date="2018-06" db="EMBL/GenBank/DDBJ databases">
        <authorList>
            <consortium name="Pathogen Informatics"/>
            <person name="Doyle S."/>
        </authorList>
    </citation>
    <scope>NUCLEOTIDE SEQUENCE [LARGE SCALE GENOMIC DNA]</scope>
    <source>
        <strain evidence="1 2">NCTC8580</strain>
    </source>
</reference>
<dbReference type="SUPFAM" id="SSF69279">
    <property type="entry name" value="Phage tail proteins"/>
    <property type="match status" value="1"/>
</dbReference>
<dbReference type="Proteomes" id="UP000255087">
    <property type="component" value="Unassembled WGS sequence"/>
</dbReference>
<organism evidence="1 2">
    <name type="scientific">Yersinia pseudotuberculosis</name>
    <dbReference type="NCBI Taxonomy" id="633"/>
    <lineage>
        <taxon>Bacteria</taxon>
        <taxon>Pseudomonadati</taxon>
        <taxon>Pseudomonadota</taxon>
        <taxon>Gammaproteobacteria</taxon>
        <taxon>Enterobacterales</taxon>
        <taxon>Yersiniaceae</taxon>
        <taxon>Yersinia</taxon>
    </lineage>
</organism>
<gene>
    <name evidence="1" type="ORF">NCTC8580_04093</name>
</gene>
<evidence type="ECO:0000313" key="1">
    <source>
        <dbReference type="EMBL" id="SUP86186.1"/>
    </source>
</evidence>
<name>A0A380QDK7_YERPU</name>